<evidence type="ECO:0000313" key="2">
    <source>
        <dbReference type="EMBL" id="MCJ2181044.1"/>
    </source>
</evidence>
<accession>A0ABT0B818</accession>
<dbReference type="Pfam" id="PF00248">
    <property type="entry name" value="Aldo_ket_red"/>
    <property type="match status" value="1"/>
</dbReference>
<dbReference type="CDD" id="cd19081">
    <property type="entry name" value="AKR_AKR9C1"/>
    <property type="match status" value="1"/>
</dbReference>
<dbReference type="InterPro" id="IPR036812">
    <property type="entry name" value="NAD(P)_OxRdtase_dom_sf"/>
</dbReference>
<dbReference type="PANTHER" id="PTHR43364">
    <property type="entry name" value="NADH-SPECIFIC METHYLGLYOXAL REDUCTASE-RELATED"/>
    <property type="match status" value="1"/>
</dbReference>
<dbReference type="PANTHER" id="PTHR43364:SF6">
    <property type="entry name" value="OXIDOREDUCTASE-RELATED"/>
    <property type="match status" value="1"/>
</dbReference>
<evidence type="ECO:0000313" key="3">
    <source>
        <dbReference type="Proteomes" id="UP001162880"/>
    </source>
</evidence>
<sequence>MQLRKLGGTGIEIAPLVLGGNVFGWTADRETSFAILDAFVDAGFNAIDTADVYNRYAPGLVGGESETIIGEWLQQRGNRDRVIIITKGGLPMGEGQEGLGQFYLPQACEASLRRLRTDYIDVYLAHAPDPATPIAETLEAFQSLAGRGLIRACGCSNFSTAQVREALAAAGAGRARLGVVEPRYNLAERGEYEGELEALCVAEGLGVVTYYALAAGFLTGKYRSEADIAGRARSRVVSGFMNPEGLALLARLDVVAERHGATPAQVALAWNMARPSVTAPIASATNVGQLADILRAADLELAPEDMRLLDGT</sequence>
<dbReference type="EMBL" id="JALHLE010000056">
    <property type="protein sequence ID" value="MCJ2181044.1"/>
    <property type="molecule type" value="Genomic_DNA"/>
</dbReference>
<organism evidence="2 3">
    <name type="scientific">Novosphingobium album</name>
    <name type="common">ex Hu et al. 2023</name>
    <dbReference type="NCBI Taxonomy" id="2930093"/>
    <lineage>
        <taxon>Bacteria</taxon>
        <taxon>Pseudomonadati</taxon>
        <taxon>Pseudomonadota</taxon>
        <taxon>Alphaproteobacteria</taxon>
        <taxon>Sphingomonadales</taxon>
        <taxon>Sphingomonadaceae</taxon>
        <taxon>Novosphingobium</taxon>
    </lineage>
</organism>
<dbReference type="InterPro" id="IPR023210">
    <property type="entry name" value="NADP_OxRdtase_dom"/>
</dbReference>
<dbReference type="SUPFAM" id="SSF51430">
    <property type="entry name" value="NAD(P)-linked oxidoreductase"/>
    <property type="match status" value="1"/>
</dbReference>
<feature type="domain" description="NADP-dependent oxidoreductase" evidence="1">
    <location>
        <begin position="15"/>
        <end position="310"/>
    </location>
</feature>
<dbReference type="Proteomes" id="UP001162880">
    <property type="component" value="Unassembled WGS sequence"/>
</dbReference>
<keyword evidence="3" id="KW-1185">Reference proteome</keyword>
<evidence type="ECO:0000259" key="1">
    <source>
        <dbReference type="Pfam" id="PF00248"/>
    </source>
</evidence>
<dbReference type="RefSeq" id="WP_243996500.1">
    <property type="nucleotide sequence ID" value="NZ_JALHLE010000056.1"/>
</dbReference>
<comment type="caution">
    <text evidence="2">The sequence shown here is derived from an EMBL/GenBank/DDBJ whole genome shotgun (WGS) entry which is preliminary data.</text>
</comment>
<protein>
    <submittedName>
        <fullName evidence="2">Aldo/keto reductase</fullName>
    </submittedName>
</protein>
<gene>
    <name evidence="2" type="ORF">MTR64_20970</name>
</gene>
<dbReference type="Gene3D" id="3.20.20.100">
    <property type="entry name" value="NADP-dependent oxidoreductase domain"/>
    <property type="match status" value="1"/>
</dbReference>
<dbReference type="InterPro" id="IPR050523">
    <property type="entry name" value="AKR_Detox_Biosynth"/>
</dbReference>
<name>A0ABT0B818_9SPHN</name>
<reference evidence="2" key="1">
    <citation type="submission" date="2022-03" db="EMBL/GenBank/DDBJ databases">
        <title>Identification of a novel bacterium isolated from mangrove sediments.</title>
        <authorList>
            <person name="Pan X."/>
        </authorList>
    </citation>
    <scope>NUCLEOTIDE SEQUENCE</scope>
    <source>
        <strain evidence="2">B2580</strain>
    </source>
</reference>
<proteinExistence type="predicted"/>